<gene>
    <name evidence="2" type="ORF">CABS02_15183</name>
</gene>
<dbReference type="PANTHER" id="PTHR21310:SF55">
    <property type="entry name" value="AMINOGLYCOSIDE PHOSPHOTRANSFERASE DOMAIN-CONTAINING PROTEIN"/>
    <property type="match status" value="1"/>
</dbReference>
<protein>
    <recommendedName>
        <fullName evidence="1">Aminoglycoside phosphotransferase domain-containing protein</fullName>
    </recommendedName>
</protein>
<name>A0A9P9WZM9_9PEZI</name>
<dbReference type="InterPro" id="IPR051678">
    <property type="entry name" value="AGP_Transferase"/>
</dbReference>
<evidence type="ECO:0000313" key="2">
    <source>
        <dbReference type="EMBL" id="KAI3528202.1"/>
    </source>
</evidence>
<dbReference type="PANTHER" id="PTHR21310">
    <property type="entry name" value="AMINOGLYCOSIDE PHOSPHOTRANSFERASE-RELATED-RELATED"/>
    <property type="match status" value="1"/>
</dbReference>
<keyword evidence="3" id="KW-1185">Reference proteome</keyword>
<dbReference type="SUPFAM" id="SSF56112">
    <property type="entry name" value="Protein kinase-like (PK-like)"/>
    <property type="match status" value="1"/>
</dbReference>
<dbReference type="EMBL" id="SDAQ01000268">
    <property type="protein sequence ID" value="KAI3528202.1"/>
    <property type="molecule type" value="Genomic_DNA"/>
</dbReference>
<dbReference type="Pfam" id="PF01636">
    <property type="entry name" value="APH"/>
    <property type="match status" value="1"/>
</dbReference>
<accession>A0A9P9WZM9</accession>
<dbReference type="AlphaFoldDB" id="A0A9P9WZM9"/>
<evidence type="ECO:0000259" key="1">
    <source>
        <dbReference type="Pfam" id="PF01636"/>
    </source>
</evidence>
<dbReference type="InterPro" id="IPR002575">
    <property type="entry name" value="Aminoglycoside_PTrfase"/>
</dbReference>
<sequence length="275" mass="31479">MGETEPIHAGRLVRVLTLLVVWTKTNKYFKHIWKPQIGLPAVFGICIKVKPYASLAEAHTMQFVAQHTSVPVPKVYSAFVHRGMTYIVMSKIDGKMAWMGWEKRSEASKKQILNQLCGMVSQLRAIAPTEGHGIANIDGGPIYDCRLPCKSFWGPFAAVQDFHKELANGADFEVRYENQPPDLQELLHFYRRLDEDLAFTHGDLSSFNVLVKGDDVVGIVDWETAGWLPSYWEYTSAWFVSPQNPFWQQEVDKFLTPMPYELRMESIRRNYFGAT</sequence>
<dbReference type="InterPro" id="IPR011009">
    <property type="entry name" value="Kinase-like_dom_sf"/>
</dbReference>
<reference evidence="2" key="1">
    <citation type="submission" date="2019-01" db="EMBL/GenBank/DDBJ databases">
        <title>Colletotrichum abscissum LGMF1257.</title>
        <authorList>
            <person name="Baroncelli R."/>
        </authorList>
    </citation>
    <scope>NUCLEOTIDE SEQUENCE</scope>
    <source>
        <strain evidence="2">Ca142</strain>
    </source>
</reference>
<proteinExistence type="predicted"/>
<evidence type="ECO:0000313" key="3">
    <source>
        <dbReference type="Proteomes" id="UP001056436"/>
    </source>
</evidence>
<dbReference type="CDD" id="cd05120">
    <property type="entry name" value="APH_ChoK_like"/>
    <property type="match status" value="1"/>
</dbReference>
<organism evidence="2 3">
    <name type="scientific">Colletotrichum abscissum</name>
    <dbReference type="NCBI Taxonomy" id="1671311"/>
    <lineage>
        <taxon>Eukaryota</taxon>
        <taxon>Fungi</taxon>
        <taxon>Dikarya</taxon>
        <taxon>Ascomycota</taxon>
        <taxon>Pezizomycotina</taxon>
        <taxon>Sordariomycetes</taxon>
        <taxon>Hypocreomycetidae</taxon>
        <taxon>Glomerellales</taxon>
        <taxon>Glomerellaceae</taxon>
        <taxon>Colletotrichum</taxon>
        <taxon>Colletotrichum acutatum species complex</taxon>
    </lineage>
</organism>
<comment type="caution">
    <text evidence="2">The sequence shown here is derived from an EMBL/GenBank/DDBJ whole genome shotgun (WGS) entry which is preliminary data.</text>
</comment>
<dbReference type="Proteomes" id="UP001056436">
    <property type="component" value="Unassembled WGS sequence"/>
</dbReference>
<dbReference type="OrthoDB" id="8300194at2759"/>
<dbReference type="Gene3D" id="3.90.1200.10">
    <property type="match status" value="1"/>
</dbReference>
<feature type="domain" description="Aminoglycoside phosphotransferase" evidence="1">
    <location>
        <begin position="55"/>
        <end position="248"/>
    </location>
</feature>